<keyword evidence="4" id="KW-1185">Reference proteome</keyword>
<evidence type="ECO:0000313" key="4">
    <source>
        <dbReference type="Proteomes" id="UP000332933"/>
    </source>
</evidence>
<keyword evidence="1" id="KW-0812">Transmembrane</keyword>
<feature type="transmembrane region" description="Helical" evidence="1">
    <location>
        <begin position="393"/>
        <end position="415"/>
    </location>
</feature>
<feature type="transmembrane region" description="Helical" evidence="1">
    <location>
        <begin position="59"/>
        <end position="80"/>
    </location>
</feature>
<proteinExistence type="predicted"/>
<keyword evidence="1" id="KW-1133">Transmembrane helix</keyword>
<sequence length="667" mass="70955">MPPPKLSKPPSLTHGFSGSLRTSFRTVAPSLSDFAQSSFSTKLGSGRHPVTQKGVLRRILTNCFDLVSILGVVVAVFVLYRHGVLARRQTSARVPSDWRPVGASCTLDRLGWSLSCSSREVALTDPTVWSALGTTLAASFDPAMLPLRMTTCAVGTTRGYGVVVLLFANASTTTSFPSCIPLTTESISAVAMLETAAVPDSGGIDAILVTAYVDAVNTTIATRVDVPSGSRTSVATSVVKSFLLPNGTTLAAAANQTNWPFQTAPLLPRYRATYACSSEVVVGSALAVHYRGVWSNQSLAIGWTCGHTVDNATELMVAHAIALVAMLWLVAGDLITIVWGMQGMWRGQPVVSYCVHSGLERRLAAFASLVVTRLPLLLIVDVARFYLPTSSVVFALASCITAGLIVLVGVAALFVAQRLPCPVAYQHRALRLSLPLAIGVAHVLGLVFSCLLGDLQTLYFDPMWTARPIALGLVLDGRAYPAGAFASHGASNTPVVSLLLPSYVAAVVVALGIAVAVPRLRVGYWTVRLHFFDSNSFLATEFVPAYVTALPIHERNCLRLGDKFVVRGSTLALLGYAFVKECDAPPSTITSLVKANVVNVAAAHRQDKAATVLLVSIYDLVACLLPIKPYCPVILGSIQDYIYTPGHFGITIERAKRYAPTRGATVS</sequence>
<protein>
    <submittedName>
        <fullName evidence="3">Aste57867_17960 protein</fullName>
    </submittedName>
</protein>
<keyword evidence="1" id="KW-0472">Membrane</keyword>
<evidence type="ECO:0000313" key="3">
    <source>
        <dbReference type="EMBL" id="VFT94700.1"/>
    </source>
</evidence>
<dbReference type="EMBL" id="VJMH01006357">
    <property type="protein sequence ID" value="KAF0690654.1"/>
    <property type="molecule type" value="Genomic_DNA"/>
</dbReference>
<feature type="transmembrane region" description="Helical" evidence="1">
    <location>
        <begin position="316"/>
        <end position="342"/>
    </location>
</feature>
<reference evidence="3 4" key="1">
    <citation type="submission" date="2019-03" db="EMBL/GenBank/DDBJ databases">
        <authorList>
            <person name="Gaulin E."/>
            <person name="Dumas B."/>
        </authorList>
    </citation>
    <scope>NUCLEOTIDE SEQUENCE [LARGE SCALE GENOMIC DNA]</scope>
    <source>
        <strain evidence="3">CBS 568.67</strain>
    </source>
</reference>
<feature type="transmembrane region" description="Helical" evidence="1">
    <location>
        <begin position="498"/>
        <end position="518"/>
    </location>
</feature>
<name>A0A485L962_9STRA</name>
<dbReference type="EMBL" id="CAADRA010006378">
    <property type="protein sequence ID" value="VFT94700.1"/>
    <property type="molecule type" value="Genomic_DNA"/>
</dbReference>
<dbReference type="AlphaFoldDB" id="A0A485L962"/>
<accession>A0A485L962</accession>
<evidence type="ECO:0000313" key="2">
    <source>
        <dbReference type="EMBL" id="KAF0690654.1"/>
    </source>
</evidence>
<evidence type="ECO:0000256" key="1">
    <source>
        <dbReference type="SAM" id="Phobius"/>
    </source>
</evidence>
<feature type="transmembrane region" description="Helical" evidence="1">
    <location>
        <begin position="436"/>
        <end position="455"/>
    </location>
</feature>
<reference evidence="2" key="2">
    <citation type="submission" date="2019-06" db="EMBL/GenBank/DDBJ databases">
        <title>Genomics analysis of Aphanomyces spp. identifies a new class of oomycete effector associated with host adaptation.</title>
        <authorList>
            <person name="Gaulin E."/>
        </authorList>
    </citation>
    <scope>NUCLEOTIDE SEQUENCE</scope>
    <source>
        <strain evidence="2">CBS 578.67</strain>
    </source>
</reference>
<dbReference type="Proteomes" id="UP000332933">
    <property type="component" value="Unassembled WGS sequence"/>
</dbReference>
<gene>
    <name evidence="3" type="primary">Aste57867_17960</name>
    <name evidence="2" type="ORF">As57867_017898</name>
    <name evidence="3" type="ORF">ASTE57867_17960</name>
</gene>
<organism evidence="3 4">
    <name type="scientific">Aphanomyces stellatus</name>
    <dbReference type="NCBI Taxonomy" id="120398"/>
    <lineage>
        <taxon>Eukaryota</taxon>
        <taxon>Sar</taxon>
        <taxon>Stramenopiles</taxon>
        <taxon>Oomycota</taxon>
        <taxon>Saprolegniomycetes</taxon>
        <taxon>Saprolegniales</taxon>
        <taxon>Verrucalvaceae</taxon>
        <taxon>Aphanomyces</taxon>
    </lineage>
</organism>